<comment type="caution">
    <text evidence="5">The sequence shown here is derived from an EMBL/GenBank/DDBJ whole genome shotgun (WGS) entry which is preliminary data.</text>
</comment>
<protein>
    <submittedName>
        <fullName evidence="5">Substrate-binding domain-containing protein</fullName>
    </submittedName>
</protein>
<proteinExistence type="inferred from homology"/>
<keyword evidence="2" id="KW-0805">Transcription regulation</keyword>
<dbReference type="InterPro" id="IPR005119">
    <property type="entry name" value="LysR_subst-bd"/>
</dbReference>
<comment type="similarity">
    <text evidence="1">Belongs to the LysR transcriptional regulatory family.</text>
</comment>
<dbReference type="PANTHER" id="PTHR30126:SF78">
    <property type="entry name" value="HTH LYSR-TYPE DOMAIN-CONTAINING PROTEIN"/>
    <property type="match status" value="1"/>
</dbReference>
<dbReference type="PANTHER" id="PTHR30126">
    <property type="entry name" value="HTH-TYPE TRANSCRIPTIONAL REGULATOR"/>
    <property type="match status" value="1"/>
</dbReference>
<dbReference type="Pfam" id="PF03466">
    <property type="entry name" value="LysR_substrate"/>
    <property type="match status" value="1"/>
</dbReference>
<evidence type="ECO:0000256" key="2">
    <source>
        <dbReference type="ARBA" id="ARBA00023015"/>
    </source>
</evidence>
<feature type="domain" description="LysR substrate-binding" evidence="4">
    <location>
        <begin position="2"/>
        <end position="140"/>
    </location>
</feature>
<evidence type="ECO:0000259" key="4">
    <source>
        <dbReference type="Pfam" id="PF03466"/>
    </source>
</evidence>
<organism evidence="5 6">
    <name type="scientific">Effusibacillus consociatus</name>
    <dbReference type="NCBI Taxonomy" id="1117041"/>
    <lineage>
        <taxon>Bacteria</taxon>
        <taxon>Bacillati</taxon>
        <taxon>Bacillota</taxon>
        <taxon>Bacilli</taxon>
        <taxon>Bacillales</taxon>
        <taxon>Alicyclobacillaceae</taxon>
        <taxon>Effusibacillus</taxon>
    </lineage>
</organism>
<accession>A0ABV9PX46</accession>
<keyword evidence="6" id="KW-1185">Reference proteome</keyword>
<evidence type="ECO:0000256" key="1">
    <source>
        <dbReference type="ARBA" id="ARBA00009437"/>
    </source>
</evidence>
<dbReference type="CDD" id="cd05466">
    <property type="entry name" value="PBP2_LTTR_substrate"/>
    <property type="match status" value="1"/>
</dbReference>
<dbReference type="SUPFAM" id="SSF53850">
    <property type="entry name" value="Periplasmic binding protein-like II"/>
    <property type="match status" value="1"/>
</dbReference>
<gene>
    <name evidence="5" type="ORF">ACFO8Q_02255</name>
</gene>
<dbReference type="EMBL" id="JBHSHC010000014">
    <property type="protein sequence ID" value="MFC4766223.1"/>
    <property type="molecule type" value="Genomic_DNA"/>
</dbReference>
<reference evidence="6" key="1">
    <citation type="journal article" date="2019" name="Int. J. Syst. Evol. Microbiol.">
        <title>The Global Catalogue of Microorganisms (GCM) 10K type strain sequencing project: providing services to taxonomists for standard genome sequencing and annotation.</title>
        <authorList>
            <consortium name="The Broad Institute Genomics Platform"/>
            <consortium name="The Broad Institute Genome Sequencing Center for Infectious Disease"/>
            <person name="Wu L."/>
            <person name="Ma J."/>
        </authorList>
    </citation>
    <scope>NUCLEOTIDE SEQUENCE [LARGE SCALE GENOMIC DNA]</scope>
    <source>
        <strain evidence="6">WYCCWR 12678</strain>
    </source>
</reference>
<evidence type="ECO:0000313" key="5">
    <source>
        <dbReference type="EMBL" id="MFC4766223.1"/>
    </source>
</evidence>
<sequence>MGIVRGDYNWPSQRKLLMEESLCIVSKTQIDINELPYLSRIYYNTDTSLKKLIDNWWQENYSHPPLITMKVDKMETCKEMVINGLGYAILPSILLNDNDNLFINKITSKDGVPIVRKTWMIFRKESLEISVIRAFVEFLENWK</sequence>
<dbReference type="Gene3D" id="3.40.190.290">
    <property type="match status" value="1"/>
</dbReference>
<name>A0ABV9PX46_9BACL</name>
<dbReference type="Proteomes" id="UP001596002">
    <property type="component" value="Unassembled WGS sequence"/>
</dbReference>
<dbReference type="RefSeq" id="WP_380024179.1">
    <property type="nucleotide sequence ID" value="NZ_JBHSHC010000014.1"/>
</dbReference>
<evidence type="ECO:0000256" key="3">
    <source>
        <dbReference type="ARBA" id="ARBA00023163"/>
    </source>
</evidence>
<keyword evidence="3" id="KW-0804">Transcription</keyword>
<evidence type="ECO:0000313" key="6">
    <source>
        <dbReference type="Proteomes" id="UP001596002"/>
    </source>
</evidence>